<evidence type="ECO:0000313" key="3">
    <source>
        <dbReference type="Proteomes" id="UP001500665"/>
    </source>
</evidence>
<dbReference type="PANTHER" id="PTHR43459:SF1">
    <property type="entry name" value="EG:BACN32G11.4 PROTEIN"/>
    <property type="match status" value="1"/>
</dbReference>
<dbReference type="CDD" id="cd06558">
    <property type="entry name" value="crotonase-like"/>
    <property type="match status" value="1"/>
</dbReference>
<dbReference type="EMBL" id="BAAAHH010000020">
    <property type="protein sequence ID" value="GAA0957996.1"/>
    <property type="molecule type" value="Genomic_DNA"/>
</dbReference>
<accession>A0ABP4C3P6</accession>
<dbReference type="Pfam" id="PF00378">
    <property type="entry name" value="ECH_1"/>
    <property type="match status" value="1"/>
</dbReference>
<dbReference type="InterPro" id="IPR014748">
    <property type="entry name" value="Enoyl-CoA_hydra_C"/>
</dbReference>
<proteinExistence type="inferred from homology"/>
<comment type="caution">
    <text evidence="2">The sequence shown here is derived from an EMBL/GenBank/DDBJ whole genome shotgun (WGS) entry which is preliminary data.</text>
</comment>
<name>A0ABP4C3P6_9ACTN</name>
<protein>
    <submittedName>
        <fullName evidence="2">Enoyl-CoA hydratase-related protein</fullName>
    </submittedName>
</protein>
<comment type="similarity">
    <text evidence="1">Belongs to the enoyl-CoA hydratase/isomerase family.</text>
</comment>
<dbReference type="RefSeq" id="WP_344242977.1">
    <property type="nucleotide sequence ID" value="NZ_BAAAHH010000020.1"/>
</dbReference>
<keyword evidence="3" id="KW-1185">Reference proteome</keyword>
<reference evidence="3" key="1">
    <citation type="journal article" date="2019" name="Int. J. Syst. Evol. Microbiol.">
        <title>The Global Catalogue of Microorganisms (GCM) 10K type strain sequencing project: providing services to taxonomists for standard genome sequencing and annotation.</title>
        <authorList>
            <consortium name="The Broad Institute Genomics Platform"/>
            <consortium name="The Broad Institute Genome Sequencing Center for Infectious Disease"/>
            <person name="Wu L."/>
            <person name="Ma J."/>
        </authorList>
    </citation>
    <scope>NUCLEOTIDE SEQUENCE [LARGE SCALE GENOMIC DNA]</scope>
    <source>
        <strain evidence="3">JCM 10696</strain>
    </source>
</reference>
<evidence type="ECO:0000256" key="1">
    <source>
        <dbReference type="ARBA" id="ARBA00005254"/>
    </source>
</evidence>
<dbReference type="PANTHER" id="PTHR43459">
    <property type="entry name" value="ENOYL-COA HYDRATASE"/>
    <property type="match status" value="1"/>
</dbReference>
<evidence type="ECO:0000313" key="2">
    <source>
        <dbReference type="EMBL" id="GAA0957996.1"/>
    </source>
</evidence>
<dbReference type="Gene3D" id="1.10.12.10">
    <property type="entry name" value="Lyase 2-enoyl-coa Hydratase, Chain A, domain 2"/>
    <property type="match status" value="1"/>
</dbReference>
<organism evidence="2 3">
    <name type="scientific">Actinocorallia libanotica</name>
    <dbReference type="NCBI Taxonomy" id="46162"/>
    <lineage>
        <taxon>Bacteria</taxon>
        <taxon>Bacillati</taxon>
        <taxon>Actinomycetota</taxon>
        <taxon>Actinomycetes</taxon>
        <taxon>Streptosporangiales</taxon>
        <taxon>Thermomonosporaceae</taxon>
        <taxon>Actinocorallia</taxon>
    </lineage>
</organism>
<sequence>MTRYASVPGLDVETDDSGVLRLVLNLPGRRNALDDSSMTGLIRVLEAASTDDGLRAVLLTGAGDDFCSGFDIIGRNKRGGDEARPRTGSIQRRMPNQANRLIPLLLELQLPVVCAVRGWAVGIGAQLALAADFTIAAEDALFWYPFLRRGFTPDSGSTWLLPRIVGAARARELLMLDRKLTGAEAAEWGVAHRAVPSPEVAETAEELAARLAAGPTVAFGLTKGLLAAAPDHDLRRHLADEAYAMELSSRSPDFREGMKAFVERRSPDFRGL</sequence>
<dbReference type="SUPFAM" id="SSF52096">
    <property type="entry name" value="ClpP/crotonase"/>
    <property type="match status" value="1"/>
</dbReference>
<dbReference type="Gene3D" id="3.90.226.10">
    <property type="entry name" value="2-enoyl-CoA Hydratase, Chain A, domain 1"/>
    <property type="match status" value="1"/>
</dbReference>
<gene>
    <name evidence="2" type="ORF">GCM10009550_45990</name>
</gene>
<dbReference type="InterPro" id="IPR029045">
    <property type="entry name" value="ClpP/crotonase-like_dom_sf"/>
</dbReference>
<dbReference type="Proteomes" id="UP001500665">
    <property type="component" value="Unassembled WGS sequence"/>
</dbReference>
<dbReference type="InterPro" id="IPR001753">
    <property type="entry name" value="Enoyl-CoA_hydra/iso"/>
</dbReference>